<organism evidence="13 14">
    <name type="scientific">Polypterus senegalus</name>
    <name type="common">Senegal bichir</name>
    <dbReference type="NCBI Taxonomy" id="55291"/>
    <lineage>
        <taxon>Eukaryota</taxon>
        <taxon>Metazoa</taxon>
        <taxon>Chordata</taxon>
        <taxon>Craniata</taxon>
        <taxon>Vertebrata</taxon>
        <taxon>Euteleostomi</taxon>
        <taxon>Actinopterygii</taxon>
        <taxon>Polypteriformes</taxon>
        <taxon>Polypteridae</taxon>
        <taxon>Polypterus</taxon>
    </lineage>
</organism>
<evidence type="ECO:0000256" key="1">
    <source>
        <dbReference type="ARBA" id="ARBA00004123"/>
    </source>
</evidence>
<dbReference type="AlphaFoldDB" id="A0A8X7XHS6"/>
<dbReference type="PROSITE" id="PS00465">
    <property type="entry name" value="POU_2"/>
    <property type="match status" value="1"/>
</dbReference>
<keyword evidence="2" id="KW-0805">Transcription regulation</keyword>
<dbReference type="SMART" id="SM00389">
    <property type="entry name" value="HOX"/>
    <property type="match status" value="1"/>
</dbReference>
<dbReference type="PANTHER" id="PTHR11636">
    <property type="entry name" value="POU DOMAIN"/>
    <property type="match status" value="1"/>
</dbReference>
<feature type="DNA-binding region" description="Homeobox" evidence="7">
    <location>
        <begin position="275"/>
        <end position="334"/>
    </location>
</feature>
<evidence type="ECO:0000256" key="4">
    <source>
        <dbReference type="ARBA" id="ARBA00023155"/>
    </source>
</evidence>
<feature type="non-terminal residue" evidence="13">
    <location>
        <position position="1"/>
    </location>
</feature>
<dbReference type="InterPro" id="IPR009057">
    <property type="entry name" value="Homeodomain-like_sf"/>
</dbReference>
<dbReference type="InterPro" id="IPR001356">
    <property type="entry name" value="HD"/>
</dbReference>
<gene>
    <name evidence="13" type="primary">Pou5f3</name>
    <name evidence="13" type="ORF">GTO96_0004872</name>
</gene>
<dbReference type="PANTHER" id="PTHR11636:SF125">
    <property type="entry name" value="POU DOMAIN, CLASS 3, TRANSCRIPTION FACTOR 3"/>
    <property type="match status" value="1"/>
</dbReference>
<dbReference type="Gene3D" id="1.10.10.60">
    <property type="entry name" value="Homeodomain-like"/>
    <property type="match status" value="1"/>
</dbReference>
<feature type="region of interest" description="Disordered" evidence="10">
    <location>
        <begin position="126"/>
        <end position="183"/>
    </location>
</feature>
<dbReference type="GO" id="GO:0000978">
    <property type="term" value="F:RNA polymerase II cis-regulatory region sequence-specific DNA binding"/>
    <property type="evidence" value="ECO:0007669"/>
    <property type="project" value="TreeGrafter"/>
</dbReference>
<evidence type="ECO:0000256" key="9">
    <source>
        <dbReference type="RuleBase" id="RU361194"/>
    </source>
</evidence>
<protein>
    <recommendedName>
        <fullName evidence="9">POU domain protein</fullName>
    </recommendedName>
</protein>
<dbReference type="SUPFAM" id="SSF47413">
    <property type="entry name" value="lambda repressor-like DNA-binding domains"/>
    <property type="match status" value="1"/>
</dbReference>
<reference evidence="13 14" key="1">
    <citation type="journal article" date="2021" name="Cell">
        <title>Tracing the genetic footprints of vertebrate landing in non-teleost ray-finned fishes.</title>
        <authorList>
            <person name="Bi X."/>
            <person name="Wang K."/>
            <person name="Yang L."/>
            <person name="Pan H."/>
            <person name="Jiang H."/>
            <person name="Wei Q."/>
            <person name="Fang M."/>
            <person name="Yu H."/>
            <person name="Zhu C."/>
            <person name="Cai Y."/>
            <person name="He Y."/>
            <person name="Gan X."/>
            <person name="Zeng H."/>
            <person name="Yu D."/>
            <person name="Zhu Y."/>
            <person name="Jiang H."/>
            <person name="Qiu Q."/>
            <person name="Yang H."/>
            <person name="Zhang Y.E."/>
            <person name="Wang W."/>
            <person name="Zhu M."/>
            <person name="He S."/>
            <person name="Zhang G."/>
        </authorList>
    </citation>
    <scope>NUCLEOTIDE SEQUENCE [LARGE SCALE GENOMIC DNA]</scope>
    <source>
        <strain evidence="13">Bchr_013</strain>
    </source>
</reference>
<dbReference type="PROSITE" id="PS00035">
    <property type="entry name" value="POU_1"/>
    <property type="match status" value="1"/>
</dbReference>
<comment type="similarity">
    <text evidence="9">Belongs to the POU transcription factor family.</text>
</comment>
<dbReference type="GO" id="GO:0000981">
    <property type="term" value="F:DNA-binding transcription factor activity, RNA polymerase II-specific"/>
    <property type="evidence" value="ECO:0007669"/>
    <property type="project" value="InterPro"/>
</dbReference>
<keyword evidence="5 9" id="KW-0804">Transcription</keyword>
<dbReference type="Pfam" id="PF00046">
    <property type="entry name" value="Homeodomain"/>
    <property type="match status" value="1"/>
</dbReference>
<evidence type="ECO:0000259" key="11">
    <source>
        <dbReference type="PROSITE" id="PS50071"/>
    </source>
</evidence>
<dbReference type="Pfam" id="PF00157">
    <property type="entry name" value="Pou"/>
    <property type="match status" value="1"/>
</dbReference>
<evidence type="ECO:0000256" key="3">
    <source>
        <dbReference type="ARBA" id="ARBA00023125"/>
    </source>
</evidence>
<comment type="caution">
    <text evidence="13">The sequence shown here is derived from an EMBL/GenBank/DDBJ whole genome shotgun (WGS) entry which is preliminary data.</text>
</comment>
<dbReference type="Gene3D" id="1.10.260.40">
    <property type="entry name" value="lambda repressor-like DNA-binding domains"/>
    <property type="match status" value="1"/>
</dbReference>
<evidence type="ECO:0000313" key="14">
    <source>
        <dbReference type="Proteomes" id="UP000886611"/>
    </source>
</evidence>
<accession>A0A8X7XHS6</accession>
<dbReference type="EMBL" id="JAATIS010000220">
    <property type="protein sequence ID" value="KAG2469023.1"/>
    <property type="molecule type" value="Genomic_DNA"/>
</dbReference>
<dbReference type="InterPro" id="IPR000327">
    <property type="entry name" value="POU_dom"/>
</dbReference>
<dbReference type="SMART" id="SM00352">
    <property type="entry name" value="POU"/>
    <property type="match status" value="1"/>
</dbReference>
<dbReference type="PRINTS" id="PR00028">
    <property type="entry name" value="POUDOMAIN"/>
</dbReference>
<keyword evidence="14" id="KW-1185">Reference proteome</keyword>
<comment type="subcellular location">
    <subcellularLocation>
        <location evidence="1 7 8">Nucleus</location>
    </subcellularLocation>
</comment>
<dbReference type="Proteomes" id="UP000886611">
    <property type="component" value="Unassembled WGS sequence"/>
</dbReference>
<dbReference type="InterPro" id="IPR010982">
    <property type="entry name" value="Lambda_DNA-bd_dom_sf"/>
</dbReference>
<sequence>MTGRLVGQDIGRAFHHSVDGLHLIQENGPQFFSDGFTPTPGFSYKGTEYGQAIHEDLPNSSGFPRAWYTFPGTEAWPHGEMMLHHNPGVEACDSLKGGEVVKTEKENSLYHPWTSCLLSQIPSGPTGLVSNSSPVSTRTLRGTGELNLVPCSPSDTSKGSPKANGSLENEDGKGISSDSGDEETLTADDLEQFAKELKHKRITLGFTQADVGLALGVLYGKMFSQTTICRFEALQLSFKNMCKLKPLLDRWLREVDSNQNLQELCNLEQAAIQARKRKRTSIENNVKGTLESYFVKCPKPSAQEIAHIAGDLSLEKDVVRVWFSNRRQKGKRSAFPGADEFDGTTQFNMPTVSMPNPMASQRYNSQTFPSTLYVPQFHDTETFSQSMPSNINRAVAPS</sequence>
<evidence type="ECO:0000256" key="6">
    <source>
        <dbReference type="ARBA" id="ARBA00023242"/>
    </source>
</evidence>
<keyword evidence="4 7" id="KW-0371">Homeobox</keyword>
<evidence type="ECO:0000256" key="10">
    <source>
        <dbReference type="SAM" id="MobiDB-lite"/>
    </source>
</evidence>
<feature type="domain" description="POU-specific" evidence="12">
    <location>
        <begin position="182"/>
        <end position="256"/>
    </location>
</feature>
<evidence type="ECO:0000256" key="8">
    <source>
        <dbReference type="RuleBase" id="RU000682"/>
    </source>
</evidence>
<dbReference type="PROSITE" id="PS51179">
    <property type="entry name" value="POU_3"/>
    <property type="match status" value="1"/>
</dbReference>
<keyword evidence="6 7" id="KW-0539">Nucleus</keyword>
<dbReference type="FunFam" id="1.10.260.40:FF:000022">
    <property type="entry name" value="POU domain protein"/>
    <property type="match status" value="1"/>
</dbReference>
<dbReference type="CDD" id="cd00086">
    <property type="entry name" value="homeodomain"/>
    <property type="match status" value="1"/>
</dbReference>
<feature type="non-terminal residue" evidence="13">
    <location>
        <position position="398"/>
    </location>
</feature>
<evidence type="ECO:0000256" key="2">
    <source>
        <dbReference type="ARBA" id="ARBA00023015"/>
    </source>
</evidence>
<dbReference type="PROSITE" id="PS00027">
    <property type="entry name" value="HOMEOBOX_1"/>
    <property type="match status" value="1"/>
</dbReference>
<proteinExistence type="inferred from homology"/>
<name>A0A8X7XHS6_POLSE</name>
<evidence type="ECO:0000256" key="7">
    <source>
        <dbReference type="PROSITE-ProRule" id="PRU00108"/>
    </source>
</evidence>
<dbReference type="InterPro" id="IPR017970">
    <property type="entry name" value="Homeobox_CS"/>
</dbReference>
<evidence type="ECO:0000259" key="12">
    <source>
        <dbReference type="PROSITE" id="PS51179"/>
    </source>
</evidence>
<keyword evidence="3 7" id="KW-0238">DNA-binding</keyword>
<feature type="domain" description="Homeobox" evidence="11">
    <location>
        <begin position="273"/>
        <end position="333"/>
    </location>
</feature>
<dbReference type="GO" id="GO:0005634">
    <property type="term" value="C:nucleus"/>
    <property type="evidence" value="ECO:0007669"/>
    <property type="project" value="UniProtKB-SubCell"/>
</dbReference>
<feature type="compositionally biased region" description="Polar residues" evidence="10">
    <location>
        <begin position="126"/>
        <end position="140"/>
    </location>
</feature>
<evidence type="ECO:0000256" key="5">
    <source>
        <dbReference type="ARBA" id="ARBA00023163"/>
    </source>
</evidence>
<evidence type="ECO:0000313" key="13">
    <source>
        <dbReference type="EMBL" id="KAG2469023.1"/>
    </source>
</evidence>
<dbReference type="InterPro" id="IPR013847">
    <property type="entry name" value="POU"/>
</dbReference>
<dbReference type="InterPro" id="IPR050255">
    <property type="entry name" value="POU_domain_TF"/>
</dbReference>
<dbReference type="SUPFAM" id="SSF46689">
    <property type="entry name" value="Homeodomain-like"/>
    <property type="match status" value="1"/>
</dbReference>
<dbReference type="PROSITE" id="PS50071">
    <property type="entry name" value="HOMEOBOX_2"/>
    <property type="match status" value="1"/>
</dbReference>